<sequence>METITFQSLPTELQLLCFSFMTVESLIVSSSVCSDWRRLVTLADIHPTRRRFFYLYRIMMDNPRPDERALLYMHRNLDYNFDREAYLEALLKQNPNCRIPEEFSIWVLEWPDKLPAIYHLRHGYYTNATGGSSRMYGTNYFALKPPIISRVVERLAHGGKRHAVALLIWMTRWQELPYDWLEQPIFKYRGRDSDSSLKLTISGTDCTHFTQWDVETWLMLDMNSKYYGKVVEYPVNFASFGGIFSEEALGKPSSSCPDWITYLGSRWLGVAPCGRVSSGTVIPEIVLDVAMRRSKIEKPGVLEQWAPDFRYCTSS</sequence>
<reference evidence="2 3" key="1">
    <citation type="journal article" date="2018" name="Evol. Lett.">
        <title>Horizontal gene cluster transfer increased hallucinogenic mushroom diversity.</title>
        <authorList>
            <person name="Reynolds H.T."/>
            <person name="Vijayakumar V."/>
            <person name="Gluck-Thaler E."/>
            <person name="Korotkin H.B."/>
            <person name="Matheny P.B."/>
            <person name="Slot J.C."/>
        </authorList>
    </citation>
    <scope>NUCLEOTIDE SEQUENCE [LARGE SCALE GENOMIC DNA]</scope>
    <source>
        <strain evidence="2 3">SRW20</strain>
    </source>
</reference>
<dbReference type="OrthoDB" id="2788844at2759"/>
<proteinExistence type="predicted"/>
<comment type="caution">
    <text evidence="2">The sequence shown here is derived from an EMBL/GenBank/DDBJ whole genome shotgun (WGS) entry which is preliminary data.</text>
</comment>
<dbReference type="Proteomes" id="UP000284706">
    <property type="component" value="Unassembled WGS sequence"/>
</dbReference>
<evidence type="ECO:0000313" key="3">
    <source>
        <dbReference type="Proteomes" id="UP000284706"/>
    </source>
</evidence>
<gene>
    <name evidence="2" type="ORF">CVT26_014944</name>
</gene>
<dbReference type="Pfam" id="PF00646">
    <property type="entry name" value="F-box"/>
    <property type="match status" value="1"/>
</dbReference>
<keyword evidence="3" id="KW-1185">Reference proteome</keyword>
<feature type="domain" description="F-box" evidence="1">
    <location>
        <begin position="7"/>
        <end position="42"/>
    </location>
</feature>
<organism evidence="2 3">
    <name type="scientific">Gymnopilus dilepis</name>
    <dbReference type="NCBI Taxonomy" id="231916"/>
    <lineage>
        <taxon>Eukaryota</taxon>
        <taxon>Fungi</taxon>
        <taxon>Dikarya</taxon>
        <taxon>Basidiomycota</taxon>
        <taxon>Agaricomycotina</taxon>
        <taxon>Agaricomycetes</taxon>
        <taxon>Agaricomycetidae</taxon>
        <taxon>Agaricales</taxon>
        <taxon>Agaricineae</taxon>
        <taxon>Hymenogastraceae</taxon>
        <taxon>Gymnopilus</taxon>
    </lineage>
</organism>
<name>A0A409XWZ4_9AGAR</name>
<dbReference type="SUPFAM" id="SSF81383">
    <property type="entry name" value="F-box domain"/>
    <property type="match status" value="1"/>
</dbReference>
<protein>
    <recommendedName>
        <fullName evidence="1">F-box domain-containing protein</fullName>
    </recommendedName>
</protein>
<dbReference type="AlphaFoldDB" id="A0A409XWZ4"/>
<dbReference type="InterPro" id="IPR001810">
    <property type="entry name" value="F-box_dom"/>
</dbReference>
<dbReference type="InterPro" id="IPR036047">
    <property type="entry name" value="F-box-like_dom_sf"/>
</dbReference>
<accession>A0A409XWZ4</accession>
<dbReference type="InParanoid" id="A0A409XWZ4"/>
<evidence type="ECO:0000313" key="2">
    <source>
        <dbReference type="EMBL" id="PPQ95253.1"/>
    </source>
</evidence>
<dbReference type="Gene3D" id="1.20.1280.50">
    <property type="match status" value="1"/>
</dbReference>
<dbReference type="EMBL" id="NHYE01001431">
    <property type="protein sequence ID" value="PPQ95253.1"/>
    <property type="molecule type" value="Genomic_DNA"/>
</dbReference>
<evidence type="ECO:0000259" key="1">
    <source>
        <dbReference type="Pfam" id="PF00646"/>
    </source>
</evidence>